<name>A0A6L5JW29_RHOTE</name>
<dbReference type="EMBL" id="WIXJ01000004">
    <property type="protein sequence ID" value="MQY51565.1"/>
    <property type="molecule type" value="Genomic_DNA"/>
</dbReference>
<protein>
    <submittedName>
        <fullName evidence="2">Glycosyltransferase</fullName>
    </submittedName>
</protein>
<feature type="domain" description="Glycosyltransferase 2-like" evidence="1">
    <location>
        <begin position="25"/>
        <end position="132"/>
    </location>
</feature>
<dbReference type="InterPro" id="IPR029044">
    <property type="entry name" value="Nucleotide-diphossugar_trans"/>
</dbReference>
<evidence type="ECO:0000259" key="1">
    <source>
        <dbReference type="Pfam" id="PF00535"/>
    </source>
</evidence>
<dbReference type="InterPro" id="IPR001173">
    <property type="entry name" value="Glyco_trans_2-like"/>
</dbReference>
<feature type="domain" description="Glycosyltransferase 2-like" evidence="1">
    <location>
        <begin position="169"/>
        <end position="286"/>
    </location>
</feature>
<dbReference type="Proteomes" id="UP000480275">
    <property type="component" value="Unassembled WGS sequence"/>
</dbReference>
<sequence>MNRVDNEQLLEPAQAAPDTRILVSILIFNYEARDLEHCLDAIFREPRLDNMEVVICDDASTDGAWEIAKRYARRYDGHITISRNNKSFGKHENRKKARQMCKGIYALELSGNAEYRPAYVREALAALNADPHLEHAYISRMRPVNFFLPPQKLVRKTSDRELAREPLVSICIYNYNYGRYLRQCFDSVFAQSYPRFEICFSDNASSDDSWEIACEYAERHPGVMSLTRNRINLGPNINLRNCGLNLQGKYHLKLCSDDAIHPDFLQRCVTLLEANPSAAYAMVHRNLLDEEGKLSSEPPFYSETCLIPGAEQAAVYMMSSVNPCISQILYNTEKSEARRMSGNLNDRWLGDRLADFHMCCDSDIIYVKEPLLHNRIHGASDGARMAGNLLQCMSEYVLVHQLADIASNHPHMSKARDRLHNALEKLGHLCLRYCVRSLLADDEKTARRYFHLALSAFPDITEDPIYQRLAGYWHATPEEQQTILKTIASEANLVQRRLSYEPPPGSIPLA</sequence>
<dbReference type="PANTHER" id="PTHR22916">
    <property type="entry name" value="GLYCOSYLTRANSFERASE"/>
    <property type="match status" value="1"/>
</dbReference>
<dbReference type="PANTHER" id="PTHR22916:SF3">
    <property type="entry name" value="UDP-GLCNAC:BETAGAL BETA-1,3-N-ACETYLGLUCOSAMINYLTRANSFERASE-LIKE PROTEIN 1"/>
    <property type="match status" value="1"/>
</dbReference>
<dbReference type="SUPFAM" id="SSF53448">
    <property type="entry name" value="Nucleotide-diphospho-sugar transferases"/>
    <property type="match status" value="2"/>
</dbReference>
<evidence type="ECO:0000313" key="3">
    <source>
        <dbReference type="Proteomes" id="UP000480275"/>
    </source>
</evidence>
<accession>A0A6L5JW29</accession>
<organism evidence="2 3">
    <name type="scientific">Rhodocyclus tenuis</name>
    <name type="common">Rhodospirillum tenue</name>
    <dbReference type="NCBI Taxonomy" id="1066"/>
    <lineage>
        <taxon>Bacteria</taxon>
        <taxon>Pseudomonadati</taxon>
        <taxon>Pseudomonadota</taxon>
        <taxon>Betaproteobacteria</taxon>
        <taxon>Rhodocyclales</taxon>
        <taxon>Rhodocyclaceae</taxon>
        <taxon>Rhodocyclus</taxon>
    </lineage>
</organism>
<dbReference type="Pfam" id="PF00535">
    <property type="entry name" value="Glycos_transf_2"/>
    <property type="match status" value="2"/>
</dbReference>
<evidence type="ECO:0000313" key="2">
    <source>
        <dbReference type="EMBL" id="MQY51565.1"/>
    </source>
</evidence>
<dbReference type="CDD" id="cd00761">
    <property type="entry name" value="Glyco_tranf_GTA_type"/>
    <property type="match status" value="1"/>
</dbReference>
<proteinExistence type="predicted"/>
<dbReference type="AlphaFoldDB" id="A0A6L5JW29"/>
<gene>
    <name evidence="2" type="ORF">GHK24_07255</name>
</gene>
<dbReference type="OrthoDB" id="9802649at2"/>
<comment type="caution">
    <text evidence="2">The sequence shown here is derived from an EMBL/GenBank/DDBJ whole genome shotgun (WGS) entry which is preliminary data.</text>
</comment>
<dbReference type="Gene3D" id="3.90.550.10">
    <property type="entry name" value="Spore Coat Polysaccharide Biosynthesis Protein SpsA, Chain A"/>
    <property type="match status" value="2"/>
</dbReference>
<dbReference type="GO" id="GO:0016758">
    <property type="term" value="F:hexosyltransferase activity"/>
    <property type="evidence" value="ECO:0007669"/>
    <property type="project" value="UniProtKB-ARBA"/>
</dbReference>
<reference evidence="2 3" key="1">
    <citation type="submission" date="2019-10" db="EMBL/GenBank/DDBJ databases">
        <title>Whole-genome sequence of the purple nonsulfur photosynthetic bacterium Rhodocyclus tenuis.</title>
        <authorList>
            <person name="Kyndt J.A."/>
            <person name="Meyer T.E."/>
        </authorList>
    </citation>
    <scope>NUCLEOTIDE SEQUENCE [LARGE SCALE GENOMIC DNA]</scope>
    <source>
        <strain evidence="2 3">DSM 110</strain>
    </source>
</reference>